<dbReference type="Proteomes" id="UP000232164">
    <property type="component" value="Unassembled WGS sequence"/>
</dbReference>
<dbReference type="Pfam" id="PF02566">
    <property type="entry name" value="OsmC"/>
    <property type="match status" value="1"/>
</dbReference>
<gene>
    <name evidence="1" type="ORF">CWR43_26120</name>
    <name evidence="2" type="ORF">N2599_17080</name>
</gene>
<dbReference type="EMBL" id="CP104143">
    <property type="protein sequence ID" value="UWU13828.1"/>
    <property type="molecule type" value="Genomic_DNA"/>
</dbReference>
<dbReference type="SUPFAM" id="SSF82784">
    <property type="entry name" value="OsmC-like"/>
    <property type="match status" value="1"/>
</dbReference>
<evidence type="ECO:0000313" key="3">
    <source>
        <dbReference type="Proteomes" id="UP000232164"/>
    </source>
</evidence>
<evidence type="ECO:0000313" key="2">
    <source>
        <dbReference type="EMBL" id="UWU13828.1"/>
    </source>
</evidence>
<organism evidence="1 3">
    <name type="scientific">Rhizobium sullae</name>
    <name type="common">Rhizobium hedysari</name>
    <dbReference type="NCBI Taxonomy" id="50338"/>
    <lineage>
        <taxon>Bacteria</taxon>
        <taxon>Pseudomonadati</taxon>
        <taxon>Pseudomonadota</taxon>
        <taxon>Alphaproteobacteria</taxon>
        <taxon>Hyphomicrobiales</taxon>
        <taxon>Rhizobiaceae</taxon>
        <taxon>Rhizobium/Agrobacterium group</taxon>
        <taxon>Rhizobium</taxon>
    </lineage>
</organism>
<dbReference type="InterPro" id="IPR015946">
    <property type="entry name" value="KH_dom-like_a/b"/>
</dbReference>
<dbReference type="PANTHER" id="PTHR35368">
    <property type="entry name" value="HYDROPEROXIDE REDUCTASE"/>
    <property type="match status" value="1"/>
</dbReference>
<accession>A0A2N0D3V8</accession>
<dbReference type="Proteomes" id="UP001060123">
    <property type="component" value="Chromosome"/>
</dbReference>
<dbReference type="AlphaFoldDB" id="A0A2N0D3V8"/>
<keyword evidence="4" id="KW-1185">Reference proteome</keyword>
<evidence type="ECO:0000313" key="1">
    <source>
        <dbReference type="EMBL" id="PKA40794.1"/>
    </source>
</evidence>
<reference evidence="1 3" key="1">
    <citation type="submission" date="2017-11" db="EMBL/GenBank/DDBJ databases">
        <authorList>
            <person name="Han C.G."/>
        </authorList>
    </citation>
    <scope>NUCLEOTIDE SEQUENCE [LARGE SCALE GENOMIC DNA]</scope>
    <source>
        <strain evidence="1 3">HCNT1</strain>
    </source>
</reference>
<sequence>MSTLREFLQQKRAALLLRREWVHRTPDAALVTISASATAEGRSGIRRIRIRDFQIVSDSPASFAGYDLGATSPELLLGALSSCLTHTYLIQAADLRIPLDDVRVDVSGQIDSRAGTPGFEDALIYPHEIRYIATVVTEIEDLSHLNSAVERFCPILNLLRRGNEVVGEILRVPPSERGANLAQAANR</sequence>
<dbReference type="STRING" id="1041146.GCA_000427985_02436"/>
<dbReference type="Gene3D" id="3.30.300.20">
    <property type="match status" value="1"/>
</dbReference>
<protein>
    <submittedName>
        <fullName evidence="1">OsmC family peroxiredoxin</fullName>
    </submittedName>
    <submittedName>
        <fullName evidence="2">OsmC family protein</fullName>
    </submittedName>
</protein>
<dbReference type="InterPro" id="IPR036102">
    <property type="entry name" value="OsmC/Ohrsf"/>
</dbReference>
<reference evidence="2" key="3">
    <citation type="submission" date="2022-09" db="EMBL/GenBank/DDBJ databases">
        <title>Australian commercial rhizobial inoculants.</title>
        <authorList>
            <person name="Kohlmeier M.G."/>
            <person name="O'Hara G.W."/>
            <person name="Colombi E."/>
            <person name="Ramsay J.P."/>
            <person name="Terpolilli J."/>
        </authorList>
    </citation>
    <scope>NUCLEOTIDE SEQUENCE</scope>
    <source>
        <strain evidence="2">WSM1592</strain>
    </source>
</reference>
<dbReference type="RefSeq" id="WP_027511802.1">
    <property type="nucleotide sequence ID" value="NZ_CP104143.1"/>
</dbReference>
<proteinExistence type="predicted"/>
<evidence type="ECO:0000313" key="4">
    <source>
        <dbReference type="Proteomes" id="UP001060123"/>
    </source>
</evidence>
<dbReference type="InterPro" id="IPR003718">
    <property type="entry name" value="OsmC/Ohr_fam"/>
</dbReference>
<name>A0A2N0D3V8_RHISU</name>
<dbReference type="EMBL" id="PIQN01000021">
    <property type="protein sequence ID" value="PKA40794.1"/>
    <property type="molecule type" value="Genomic_DNA"/>
</dbReference>
<dbReference type="InterPro" id="IPR052924">
    <property type="entry name" value="OsmC/Ohr_hydroprdx_reductase"/>
</dbReference>
<dbReference type="PANTHER" id="PTHR35368:SF1">
    <property type="entry name" value="HYDROPEROXIDE REDUCTASE"/>
    <property type="match status" value="1"/>
</dbReference>
<reference evidence="1 3" key="2">
    <citation type="submission" date="2017-12" db="EMBL/GenBank/DDBJ databases">
        <title>Genome sequence of Rhizobium sullae HCNT1 isolated from Sulla coronaria nodules and featuring peculiar denitrification phenotypes.</title>
        <authorList>
            <person name="De Diego-Diaz B."/>
            <person name="Treu L."/>
            <person name="Campanaro S."/>
            <person name="Da Silva Duarte V."/>
            <person name="Basaglia M."/>
            <person name="Favaro L."/>
            <person name="Casella S."/>
            <person name="Squartini A."/>
        </authorList>
    </citation>
    <scope>NUCLEOTIDE SEQUENCE [LARGE SCALE GENOMIC DNA]</scope>
    <source>
        <strain evidence="1 3">HCNT1</strain>
    </source>
</reference>